<evidence type="ECO:0000313" key="4">
    <source>
        <dbReference type="Proteomes" id="UP000830167"/>
    </source>
</evidence>
<dbReference type="Pfam" id="PF13531">
    <property type="entry name" value="SBP_bac_11"/>
    <property type="match status" value="1"/>
</dbReference>
<dbReference type="SUPFAM" id="SSF53850">
    <property type="entry name" value="Periplasmic binding protein-like II"/>
    <property type="match status" value="1"/>
</dbReference>
<dbReference type="Gene3D" id="3.40.190.10">
    <property type="entry name" value="Periplasmic binding protein-like II"/>
    <property type="match status" value="2"/>
</dbReference>
<evidence type="ECO:0000256" key="2">
    <source>
        <dbReference type="SAM" id="SignalP"/>
    </source>
</evidence>
<name>A0ABY4CSU3_9BACL</name>
<dbReference type="PROSITE" id="PS51257">
    <property type="entry name" value="PROKAR_LIPOPROTEIN"/>
    <property type="match status" value="1"/>
</dbReference>
<feature type="signal peptide" evidence="2">
    <location>
        <begin position="1"/>
        <end position="23"/>
    </location>
</feature>
<gene>
    <name evidence="3" type="ORF">LSG31_01255</name>
</gene>
<keyword evidence="4" id="KW-1185">Reference proteome</keyword>
<sequence>MLGKKAVLLLTVSGVAVSLVACGANPTTQSKDSASAASEPSGTLHFYTSQPDADAAALVKAFNKKYPNVKVETFRSGTEEVVSKLLAESKANNVQADVLLMADAPTFVRLKKQGLLMSYKSKEGSGIPANLKDPGGDYYGTKIMATVLMVNTNDVKSLPSSWKVLTDPKTSGKSIMPSPLYSGAAAYNVGVFSRQSDFGWDFFKQLANNKVTVSKGNGSVLKSVASGEKDYGMIVDFMAAKAKKQGSPVDFVYPSEGVPVITEPVAITKATKNPIAAKAFEDFILSSAGQKVEASRGYTPIRQGIKAPEGLKTIDQIKIISANPDQLETTREADKKKFGEIISGK</sequence>
<proteinExistence type="predicted"/>
<dbReference type="InterPro" id="IPR026045">
    <property type="entry name" value="Ferric-bd"/>
</dbReference>
<evidence type="ECO:0000256" key="1">
    <source>
        <dbReference type="ARBA" id="ARBA00022729"/>
    </source>
</evidence>
<accession>A0ABY4CSU3</accession>
<dbReference type="PANTHER" id="PTHR30006:SF2">
    <property type="entry name" value="ABC TRANSPORTER SUBSTRATE-BINDING PROTEIN"/>
    <property type="match status" value="1"/>
</dbReference>
<dbReference type="Proteomes" id="UP000830167">
    <property type="component" value="Chromosome"/>
</dbReference>
<dbReference type="EMBL" id="CP089291">
    <property type="protein sequence ID" value="UOF90945.1"/>
    <property type="molecule type" value="Genomic_DNA"/>
</dbReference>
<feature type="chain" id="PRO_5045503753" evidence="2">
    <location>
        <begin position="24"/>
        <end position="345"/>
    </location>
</feature>
<keyword evidence="1 2" id="KW-0732">Signal</keyword>
<dbReference type="PIRSF" id="PIRSF002825">
    <property type="entry name" value="CfbpA"/>
    <property type="match status" value="1"/>
</dbReference>
<dbReference type="PANTHER" id="PTHR30006">
    <property type="entry name" value="THIAMINE-BINDING PERIPLASMIC PROTEIN-RELATED"/>
    <property type="match status" value="1"/>
</dbReference>
<reference evidence="3" key="1">
    <citation type="submission" date="2021-12" db="EMBL/GenBank/DDBJ databases">
        <title>Alicyclobacillaceae gen. nov., sp. nov., isolated from chalcocite enrichment system.</title>
        <authorList>
            <person name="Jiang Z."/>
        </authorList>
    </citation>
    <scope>NUCLEOTIDE SEQUENCE</scope>
    <source>
        <strain evidence="3">MYW30-H2</strain>
    </source>
</reference>
<organism evidence="3 4">
    <name type="scientific">Fodinisporobacter ferrooxydans</name>
    <dbReference type="NCBI Taxonomy" id="2901836"/>
    <lineage>
        <taxon>Bacteria</taxon>
        <taxon>Bacillati</taxon>
        <taxon>Bacillota</taxon>
        <taxon>Bacilli</taxon>
        <taxon>Bacillales</taxon>
        <taxon>Alicyclobacillaceae</taxon>
        <taxon>Fodinisporobacter</taxon>
    </lineage>
</organism>
<protein>
    <submittedName>
        <fullName evidence="3">ABC transporter substrate-binding protein</fullName>
    </submittedName>
</protein>
<dbReference type="CDD" id="cd13547">
    <property type="entry name" value="PBP2_Fbp_like_2"/>
    <property type="match status" value="1"/>
</dbReference>
<evidence type="ECO:0000313" key="3">
    <source>
        <dbReference type="EMBL" id="UOF90945.1"/>
    </source>
</evidence>